<name>A0A6C0CW33_9ZZZZ</name>
<evidence type="ECO:0000256" key="1">
    <source>
        <dbReference type="SAM" id="MobiDB-lite"/>
    </source>
</evidence>
<sequence length="482" mass="55688">MASPEETNSPQYTTNSSTPDKSESPKVIQDSETPEYLDKLNEYYRLKNMYESSYKDKKNSILKDPSLNIKQKKTAILKIKRTCISCKRPVTTIFQSKDNFLYALCGDKANPCMLNIKINRGLFVKLSELINVFQEGVDENKILIIRSKLNLLFNFKTENDIISLFNEIKNELNNDLESLLEYKTSYIQLTENIDNKSLIDSKMTIMYEKIDLIKESIKQFNETGEIQFIKDLLQIYSDDLLPLINTLNKLKYKYYALEQKTNNNNENFYHLYKKKYTLQELLVPFDIPKIDSFQIGEKTKEIISSDKSLDLSKLDSKTPILEEPDVEEQTPTFKLEGNKLMFGNKMIANKMDFETNKSLLESQEEISPVMAHNKGYKFEMLYTRPSHPVLFAIDPDNGNIYVVDVVPSKKLESPDEEDIPPPPQKEEEFIPKTPPGTPPQIQIERAKQTANIESTSSPTSLQDDKEMKLVYDSEDDERNIGD</sequence>
<proteinExistence type="predicted"/>
<evidence type="ECO:0000313" key="2">
    <source>
        <dbReference type="EMBL" id="QHT08728.1"/>
    </source>
</evidence>
<dbReference type="AlphaFoldDB" id="A0A6C0CW33"/>
<feature type="region of interest" description="Disordered" evidence="1">
    <location>
        <begin position="411"/>
        <end position="482"/>
    </location>
</feature>
<feature type="region of interest" description="Disordered" evidence="1">
    <location>
        <begin position="1"/>
        <end position="32"/>
    </location>
</feature>
<organism evidence="2">
    <name type="scientific">viral metagenome</name>
    <dbReference type="NCBI Taxonomy" id="1070528"/>
    <lineage>
        <taxon>unclassified sequences</taxon>
        <taxon>metagenomes</taxon>
        <taxon>organismal metagenomes</taxon>
    </lineage>
</organism>
<accession>A0A6C0CW33</accession>
<feature type="compositionally biased region" description="Polar residues" evidence="1">
    <location>
        <begin position="448"/>
        <end position="461"/>
    </location>
</feature>
<feature type="compositionally biased region" description="Basic and acidic residues" evidence="1">
    <location>
        <begin position="462"/>
        <end position="471"/>
    </location>
</feature>
<feature type="compositionally biased region" description="Polar residues" evidence="1">
    <location>
        <begin position="1"/>
        <end position="19"/>
    </location>
</feature>
<dbReference type="EMBL" id="MN739500">
    <property type="protein sequence ID" value="QHT08728.1"/>
    <property type="molecule type" value="Genomic_DNA"/>
</dbReference>
<reference evidence="2" key="1">
    <citation type="journal article" date="2020" name="Nature">
        <title>Giant virus diversity and host interactions through global metagenomics.</title>
        <authorList>
            <person name="Schulz F."/>
            <person name="Roux S."/>
            <person name="Paez-Espino D."/>
            <person name="Jungbluth S."/>
            <person name="Walsh D.A."/>
            <person name="Denef V.J."/>
            <person name="McMahon K.D."/>
            <person name="Konstantinidis K.T."/>
            <person name="Eloe-Fadrosh E.A."/>
            <person name="Kyrpides N.C."/>
            <person name="Woyke T."/>
        </authorList>
    </citation>
    <scope>NUCLEOTIDE SEQUENCE</scope>
    <source>
        <strain evidence="2">GVMAG-M-3300023109-53</strain>
    </source>
</reference>
<protein>
    <submittedName>
        <fullName evidence="2">Uncharacterized protein</fullName>
    </submittedName>
</protein>
<feature type="compositionally biased region" description="Acidic residues" evidence="1">
    <location>
        <begin position="472"/>
        <end position="482"/>
    </location>
</feature>